<organism evidence="2 3">
    <name type="scientific">Nocardioides bigeumensis</name>
    <dbReference type="NCBI Taxonomy" id="433657"/>
    <lineage>
        <taxon>Bacteria</taxon>
        <taxon>Bacillati</taxon>
        <taxon>Actinomycetota</taxon>
        <taxon>Actinomycetes</taxon>
        <taxon>Propionibacteriales</taxon>
        <taxon>Nocardioidaceae</taxon>
        <taxon>Nocardioides</taxon>
    </lineage>
</organism>
<feature type="transmembrane region" description="Helical" evidence="1">
    <location>
        <begin position="38"/>
        <end position="54"/>
    </location>
</feature>
<evidence type="ECO:0008006" key="4">
    <source>
        <dbReference type="Google" id="ProtNLM"/>
    </source>
</evidence>
<evidence type="ECO:0000256" key="1">
    <source>
        <dbReference type="SAM" id="Phobius"/>
    </source>
</evidence>
<dbReference type="Pfam" id="PF09997">
    <property type="entry name" value="DUF2238"/>
    <property type="match status" value="1"/>
</dbReference>
<keyword evidence="1" id="KW-1133">Transmembrane helix</keyword>
<feature type="transmembrane region" description="Helical" evidence="1">
    <location>
        <begin position="7"/>
        <end position="26"/>
    </location>
</feature>
<reference evidence="2 3" key="1">
    <citation type="journal article" date="2019" name="Int. J. Syst. Evol. Microbiol.">
        <title>The Global Catalogue of Microorganisms (GCM) 10K type strain sequencing project: providing services to taxonomists for standard genome sequencing and annotation.</title>
        <authorList>
            <consortium name="The Broad Institute Genomics Platform"/>
            <consortium name="The Broad Institute Genome Sequencing Center for Infectious Disease"/>
            <person name="Wu L."/>
            <person name="Ma J."/>
        </authorList>
    </citation>
    <scope>NUCLEOTIDE SEQUENCE [LARGE SCALE GENOMIC DNA]</scope>
    <source>
        <strain evidence="2 3">JCM 16021</strain>
    </source>
</reference>
<sequence length="210" mass="23370">MVRALDVAAKVFLVWLLAVALVYPEIGNMEDKAAGARAVAYPLLAFTVPFIWWYRWRERASFPWVADLLVTATCFTDTLGNRMDLYDRIVWFDDWMHFMNTGVLTGAVILLTKQHAATVMETLERGVAFGVTAAVAWEIAEYFAFISTSPERMSAYADTLGDIALGGLGAITAALCVHWCWRQGWLHTAAPQLAGLDRSDRALPVLPARE</sequence>
<protein>
    <recommendedName>
        <fullName evidence="4">VanZ-like domain-containing protein</fullName>
    </recommendedName>
</protein>
<dbReference type="EMBL" id="BAAAQQ010000013">
    <property type="protein sequence ID" value="GAA2128559.1"/>
    <property type="molecule type" value="Genomic_DNA"/>
</dbReference>
<comment type="caution">
    <text evidence="2">The sequence shown here is derived from an EMBL/GenBank/DDBJ whole genome shotgun (WGS) entry which is preliminary data.</text>
</comment>
<keyword evidence="1" id="KW-0812">Transmembrane</keyword>
<gene>
    <name evidence="2" type="ORF">GCM10009843_29150</name>
</gene>
<dbReference type="InterPro" id="IPR014509">
    <property type="entry name" value="YjdF-like"/>
</dbReference>
<proteinExistence type="predicted"/>
<keyword evidence="1" id="KW-0472">Membrane</keyword>
<evidence type="ECO:0000313" key="3">
    <source>
        <dbReference type="Proteomes" id="UP001500575"/>
    </source>
</evidence>
<dbReference type="Proteomes" id="UP001500575">
    <property type="component" value="Unassembled WGS sequence"/>
</dbReference>
<accession>A0ABN2YLB3</accession>
<name>A0ABN2YLB3_9ACTN</name>
<evidence type="ECO:0000313" key="2">
    <source>
        <dbReference type="EMBL" id="GAA2128559.1"/>
    </source>
</evidence>
<keyword evidence="3" id="KW-1185">Reference proteome</keyword>